<evidence type="ECO:0000256" key="2">
    <source>
        <dbReference type="HAMAP-Rule" id="MF_00048"/>
    </source>
</evidence>
<evidence type="ECO:0000256" key="1">
    <source>
        <dbReference type="ARBA" id="ARBA00006738"/>
    </source>
</evidence>
<evidence type="ECO:0000313" key="3">
    <source>
        <dbReference type="EMBL" id="MCJ2380080.1"/>
    </source>
</evidence>
<dbReference type="SUPFAM" id="SSF52980">
    <property type="entry name" value="Restriction endonuclease-like"/>
    <property type="match status" value="1"/>
</dbReference>
<dbReference type="InterPro" id="IPR003509">
    <property type="entry name" value="UPF0102_YraN-like"/>
</dbReference>
<dbReference type="InterPro" id="IPR011856">
    <property type="entry name" value="tRNA_endonuc-like_dom_sf"/>
</dbReference>
<dbReference type="Proteomes" id="UP001165444">
    <property type="component" value="Unassembled WGS sequence"/>
</dbReference>
<gene>
    <name evidence="3" type="ORF">MUN53_05540</name>
</gene>
<accession>A0ABT0BZJ1</accession>
<dbReference type="Pfam" id="PF02021">
    <property type="entry name" value="UPF0102"/>
    <property type="match status" value="1"/>
</dbReference>
<dbReference type="HAMAP" id="MF_00048">
    <property type="entry name" value="UPF0102"/>
    <property type="match status" value="1"/>
</dbReference>
<dbReference type="PANTHER" id="PTHR34039:SF1">
    <property type="entry name" value="UPF0102 PROTEIN YRAN"/>
    <property type="match status" value="1"/>
</dbReference>
<dbReference type="InterPro" id="IPR011335">
    <property type="entry name" value="Restrct_endonuc-II-like"/>
</dbReference>
<dbReference type="PANTHER" id="PTHR34039">
    <property type="entry name" value="UPF0102 PROTEIN YRAN"/>
    <property type="match status" value="1"/>
</dbReference>
<keyword evidence="4" id="KW-1185">Reference proteome</keyword>
<organism evidence="3 4">
    <name type="scientific">Parabacteroides faecalis</name>
    <dbReference type="NCBI Taxonomy" id="2924040"/>
    <lineage>
        <taxon>Bacteria</taxon>
        <taxon>Pseudomonadati</taxon>
        <taxon>Bacteroidota</taxon>
        <taxon>Bacteroidia</taxon>
        <taxon>Bacteroidales</taxon>
        <taxon>Tannerellaceae</taxon>
        <taxon>Parabacteroides</taxon>
    </lineage>
</organism>
<dbReference type="CDD" id="cd20736">
    <property type="entry name" value="PoNe_Nuclease"/>
    <property type="match status" value="1"/>
</dbReference>
<comment type="caution">
    <text evidence="3">The sequence shown here is derived from an EMBL/GenBank/DDBJ whole genome shotgun (WGS) entry which is preliminary data.</text>
</comment>
<dbReference type="EMBL" id="JAKZMM010000010">
    <property type="protein sequence ID" value="MCJ2380080.1"/>
    <property type="molecule type" value="Genomic_DNA"/>
</dbReference>
<proteinExistence type="inferred from homology"/>
<name>A0ABT0BZJ1_9BACT</name>
<evidence type="ECO:0000313" key="4">
    <source>
        <dbReference type="Proteomes" id="UP001165444"/>
    </source>
</evidence>
<protein>
    <recommendedName>
        <fullName evidence="2">UPF0102 protein MUN53_05540</fullName>
    </recommendedName>
</protein>
<sequence>MAERNNTGKEGESEARAYLEKQGYQILHTNWHFHHYELDLVAIYEGELIVVEVKTRSVGCLLPPEEAVDQKKIKRIVAATDAYIRYFNNPLPVRFDIITMQKENGRYSVQEHIEDAFYAPVH</sequence>
<dbReference type="Gene3D" id="3.40.1350.10">
    <property type="match status" value="1"/>
</dbReference>
<reference evidence="3 4" key="1">
    <citation type="submission" date="2022-03" db="EMBL/GenBank/DDBJ databases">
        <title>Parabacteroides sp. nov. isolated from swine feces.</title>
        <authorList>
            <person name="Bak J.E."/>
        </authorList>
    </citation>
    <scope>NUCLEOTIDE SEQUENCE [LARGE SCALE GENOMIC DNA]</scope>
    <source>
        <strain evidence="3 4">AGMB00274</strain>
    </source>
</reference>
<dbReference type="RefSeq" id="WP_243323780.1">
    <property type="nucleotide sequence ID" value="NZ_JAKZMM010000010.1"/>
</dbReference>
<comment type="similarity">
    <text evidence="1 2">Belongs to the UPF0102 family.</text>
</comment>